<accession>A0ABS3C7Z3</accession>
<protein>
    <recommendedName>
        <fullName evidence="3">NlpE N-terminal domain-containing protein</fullName>
    </recommendedName>
</protein>
<gene>
    <name evidence="1" type="ORF">J0A68_19920</name>
</gene>
<evidence type="ECO:0000313" key="2">
    <source>
        <dbReference type="Proteomes" id="UP000664317"/>
    </source>
</evidence>
<dbReference type="RefSeq" id="WP_206580009.1">
    <property type="nucleotide sequence ID" value="NZ_JAFKCT010000011.1"/>
</dbReference>
<keyword evidence="2" id="KW-1185">Reference proteome</keyword>
<comment type="caution">
    <text evidence="1">The sequence shown here is derived from an EMBL/GenBank/DDBJ whole genome shotgun (WGS) entry which is preliminary data.</text>
</comment>
<evidence type="ECO:0000313" key="1">
    <source>
        <dbReference type="EMBL" id="MBN7813233.1"/>
    </source>
</evidence>
<name>A0ABS3C7Z3_9BACT</name>
<reference evidence="1 2" key="1">
    <citation type="submission" date="2021-03" db="EMBL/GenBank/DDBJ databases">
        <title>novel species isolated from a fishpond in China.</title>
        <authorList>
            <person name="Lu H."/>
            <person name="Cai Z."/>
        </authorList>
    </citation>
    <scope>NUCLEOTIDE SEQUENCE [LARGE SCALE GENOMIC DNA]</scope>
    <source>
        <strain evidence="1 2">H41</strain>
    </source>
</reference>
<dbReference type="EMBL" id="JAFKCT010000011">
    <property type="protein sequence ID" value="MBN7813233.1"/>
    <property type="molecule type" value="Genomic_DNA"/>
</dbReference>
<proteinExistence type="predicted"/>
<organism evidence="1 2">
    <name type="scientific">Algoriphagus oliviformis</name>
    <dbReference type="NCBI Taxonomy" id="2811231"/>
    <lineage>
        <taxon>Bacteria</taxon>
        <taxon>Pseudomonadati</taxon>
        <taxon>Bacteroidota</taxon>
        <taxon>Cytophagia</taxon>
        <taxon>Cytophagales</taxon>
        <taxon>Cyclobacteriaceae</taxon>
        <taxon>Algoriphagus</taxon>
    </lineage>
</organism>
<sequence>MKVNICMVLFLGVLFQAYSQDGLSRHLKGVEGCYLGYYSEFVNKGAQPVPDGDHEVVISIIYQNSSECYMGKAKTKDQKIVLPVTIQKDDKTFVPLRTLFKDMDKEWLILQDSNTLFDITDGMSKLFVSQQGYQVQVFFPEVINTNSGVSVKAPPASEMLKKGN</sequence>
<dbReference type="Proteomes" id="UP000664317">
    <property type="component" value="Unassembled WGS sequence"/>
</dbReference>
<evidence type="ECO:0008006" key="3">
    <source>
        <dbReference type="Google" id="ProtNLM"/>
    </source>
</evidence>